<keyword evidence="3" id="KW-1185">Reference proteome</keyword>
<dbReference type="EMBL" id="CAJVCH010290824">
    <property type="protein sequence ID" value="CAG7785178.1"/>
    <property type="molecule type" value="Genomic_DNA"/>
</dbReference>
<gene>
    <name evidence="2" type="ORF">AFUS01_LOCUS23820</name>
</gene>
<feature type="compositionally biased region" description="Low complexity" evidence="1">
    <location>
        <begin position="40"/>
        <end position="57"/>
    </location>
</feature>
<evidence type="ECO:0000313" key="3">
    <source>
        <dbReference type="Proteomes" id="UP000708208"/>
    </source>
</evidence>
<dbReference type="Proteomes" id="UP000708208">
    <property type="component" value="Unassembled WGS sequence"/>
</dbReference>
<evidence type="ECO:0000256" key="1">
    <source>
        <dbReference type="SAM" id="MobiDB-lite"/>
    </source>
</evidence>
<dbReference type="AlphaFoldDB" id="A0A8J2L042"/>
<feature type="compositionally biased region" description="Basic and acidic residues" evidence="1">
    <location>
        <begin position="60"/>
        <end position="78"/>
    </location>
</feature>
<proteinExistence type="predicted"/>
<name>A0A8J2L042_9HEXA</name>
<reference evidence="2" key="1">
    <citation type="submission" date="2021-06" db="EMBL/GenBank/DDBJ databases">
        <authorList>
            <person name="Hodson N. C."/>
            <person name="Mongue J. A."/>
            <person name="Jaron S. K."/>
        </authorList>
    </citation>
    <scope>NUCLEOTIDE SEQUENCE</scope>
</reference>
<comment type="caution">
    <text evidence="2">The sequence shown here is derived from an EMBL/GenBank/DDBJ whole genome shotgun (WGS) entry which is preliminary data.</text>
</comment>
<accession>A0A8J2L042</accession>
<feature type="region of interest" description="Disordered" evidence="1">
    <location>
        <begin position="1"/>
        <end position="21"/>
    </location>
</feature>
<organism evidence="2 3">
    <name type="scientific">Allacma fusca</name>
    <dbReference type="NCBI Taxonomy" id="39272"/>
    <lineage>
        <taxon>Eukaryota</taxon>
        <taxon>Metazoa</taxon>
        <taxon>Ecdysozoa</taxon>
        <taxon>Arthropoda</taxon>
        <taxon>Hexapoda</taxon>
        <taxon>Collembola</taxon>
        <taxon>Symphypleona</taxon>
        <taxon>Sminthuridae</taxon>
        <taxon>Allacma</taxon>
    </lineage>
</organism>
<evidence type="ECO:0000313" key="2">
    <source>
        <dbReference type="EMBL" id="CAG7785178.1"/>
    </source>
</evidence>
<feature type="region of interest" description="Disordered" evidence="1">
    <location>
        <begin position="36"/>
        <end position="78"/>
    </location>
</feature>
<protein>
    <submittedName>
        <fullName evidence="2">Uncharacterized protein</fullName>
    </submittedName>
</protein>
<sequence>MFPLDFPRYPENHQGIQNGLDVPLEEVEEPQVWVNGEIFQQQEAQAEPAANENAQQNGDAHPDQENHPRIQLDPEAVRRRIRRVNTINRMCNRMVEPTPHGPHRTLDHGSFAVAAIHVWITSIYGSITWTRPSRRR</sequence>